<keyword evidence="2" id="KW-0812">Transmembrane</keyword>
<sequence>MWAALETLVPSIGLLFLLYLVLRHMMEGDRRERIAQAQWEEEHKSDRADAQAQPPTTPGASQDS</sequence>
<evidence type="ECO:0000313" key="3">
    <source>
        <dbReference type="EMBL" id="NYJ73479.1"/>
    </source>
</evidence>
<keyword evidence="2" id="KW-0472">Membrane</keyword>
<keyword evidence="4" id="KW-1185">Reference proteome</keyword>
<comment type="caution">
    <text evidence="3">The sequence shown here is derived from an EMBL/GenBank/DDBJ whole genome shotgun (WGS) entry which is preliminary data.</text>
</comment>
<proteinExistence type="predicted"/>
<evidence type="ECO:0000256" key="1">
    <source>
        <dbReference type="SAM" id="MobiDB-lite"/>
    </source>
</evidence>
<organism evidence="3 4">
    <name type="scientific">Allobranchiibius huperziae</name>
    <dbReference type="NCBI Taxonomy" id="1874116"/>
    <lineage>
        <taxon>Bacteria</taxon>
        <taxon>Bacillati</taxon>
        <taxon>Actinomycetota</taxon>
        <taxon>Actinomycetes</taxon>
        <taxon>Micrococcales</taxon>
        <taxon>Dermacoccaceae</taxon>
        <taxon>Allobranchiibius</taxon>
    </lineage>
</organism>
<name>A0A853DBX2_9MICO</name>
<dbReference type="EMBL" id="JACCFW010000001">
    <property type="protein sequence ID" value="NYJ73479.1"/>
    <property type="molecule type" value="Genomic_DNA"/>
</dbReference>
<reference evidence="3 4" key="1">
    <citation type="submission" date="2020-07" db="EMBL/GenBank/DDBJ databases">
        <title>Sequencing the genomes of 1000 actinobacteria strains.</title>
        <authorList>
            <person name="Klenk H.-P."/>
        </authorList>
    </citation>
    <scope>NUCLEOTIDE SEQUENCE [LARGE SCALE GENOMIC DNA]</scope>
    <source>
        <strain evidence="3 4">DSM 29531</strain>
    </source>
</reference>
<gene>
    <name evidence="3" type="ORF">HNR15_000442</name>
</gene>
<evidence type="ECO:0000256" key="2">
    <source>
        <dbReference type="SAM" id="Phobius"/>
    </source>
</evidence>
<feature type="region of interest" description="Disordered" evidence="1">
    <location>
        <begin position="36"/>
        <end position="64"/>
    </location>
</feature>
<feature type="compositionally biased region" description="Basic and acidic residues" evidence="1">
    <location>
        <begin position="36"/>
        <end position="49"/>
    </location>
</feature>
<keyword evidence="2" id="KW-1133">Transmembrane helix</keyword>
<feature type="transmembrane region" description="Helical" evidence="2">
    <location>
        <begin position="6"/>
        <end position="22"/>
    </location>
</feature>
<dbReference type="AlphaFoldDB" id="A0A853DBX2"/>
<dbReference type="RefSeq" id="WP_179478770.1">
    <property type="nucleotide sequence ID" value="NZ_JACCFW010000001.1"/>
</dbReference>
<evidence type="ECO:0000313" key="4">
    <source>
        <dbReference type="Proteomes" id="UP000571817"/>
    </source>
</evidence>
<protein>
    <submittedName>
        <fullName evidence="3">Uncharacterized protein</fullName>
    </submittedName>
</protein>
<dbReference type="Proteomes" id="UP000571817">
    <property type="component" value="Unassembled WGS sequence"/>
</dbReference>
<accession>A0A853DBX2</accession>